<dbReference type="EMBL" id="CAJSTJ010000022">
    <property type="protein sequence ID" value="CAG7554592.1"/>
    <property type="molecule type" value="Genomic_DNA"/>
</dbReference>
<comment type="caution">
    <text evidence="1">The sequence shown here is derived from an EMBL/GenBank/DDBJ whole genome shotgun (WGS) entry which is preliminary data.</text>
</comment>
<accession>A0A8J2IEM9</accession>
<reference evidence="1" key="1">
    <citation type="submission" date="2021-05" db="EMBL/GenBank/DDBJ databases">
        <authorList>
            <person name="Khan N."/>
        </authorList>
    </citation>
    <scope>NUCLEOTIDE SEQUENCE</scope>
</reference>
<sequence>MSVSSVFTAPFAVAVPDEAWEAPPYLPPPPPPLAPPLPILMQKEVETCFWDGDMFDRPPLSLDDITKEAEAKLAFLNIEALKSLLGPCVAHLPFSEKDWSLTTKEMAAGGRCLISAAGCSGFPAMDRLDNNFWKKIEDHLKTEVHLKHEEEKERECVGGHWIHVPPEPEFVMHRTMDIKFLDPPGLASSREDSEME</sequence>
<gene>
    <name evidence="1" type="ORF">FEQUK3_LOCUS329</name>
</gene>
<evidence type="ECO:0000313" key="2">
    <source>
        <dbReference type="Proteomes" id="UP000693738"/>
    </source>
</evidence>
<organism evidence="1 2">
    <name type="scientific">Fusarium equiseti</name>
    <name type="common">Fusarium scirpi</name>
    <dbReference type="NCBI Taxonomy" id="61235"/>
    <lineage>
        <taxon>Eukaryota</taxon>
        <taxon>Fungi</taxon>
        <taxon>Dikarya</taxon>
        <taxon>Ascomycota</taxon>
        <taxon>Pezizomycotina</taxon>
        <taxon>Sordariomycetes</taxon>
        <taxon>Hypocreomycetidae</taxon>
        <taxon>Hypocreales</taxon>
        <taxon>Nectriaceae</taxon>
        <taxon>Fusarium</taxon>
        <taxon>Fusarium incarnatum-equiseti species complex</taxon>
    </lineage>
</organism>
<proteinExistence type="predicted"/>
<dbReference type="Proteomes" id="UP000693738">
    <property type="component" value="Unassembled WGS sequence"/>
</dbReference>
<evidence type="ECO:0000313" key="1">
    <source>
        <dbReference type="EMBL" id="CAG7554592.1"/>
    </source>
</evidence>
<name>A0A8J2IEM9_FUSEQ</name>
<protein>
    <submittedName>
        <fullName evidence="1">Uncharacterized protein</fullName>
    </submittedName>
</protein>
<dbReference type="AlphaFoldDB" id="A0A8J2IEM9"/>